<comment type="caution">
    <text evidence="1">The sequence shown here is derived from an EMBL/GenBank/DDBJ whole genome shotgun (WGS) entry which is preliminary data.</text>
</comment>
<evidence type="ECO:0000313" key="1">
    <source>
        <dbReference type="EMBL" id="KNH02814.1"/>
    </source>
</evidence>
<dbReference type="PANTHER" id="PTHR41260">
    <property type="entry name" value="PROTEIN ECSC"/>
    <property type="match status" value="1"/>
</dbReference>
<dbReference type="Pfam" id="PF12787">
    <property type="entry name" value="EcsC"/>
    <property type="match status" value="1"/>
</dbReference>
<evidence type="ECO:0000313" key="2">
    <source>
        <dbReference type="Proteomes" id="UP000037446"/>
    </source>
</evidence>
<accession>A0A0L1KG01</accession>
<gene>
    <name evidence="1" type="ORF">J121_2743</name>
</gene>
<organism evidence="1 2">
    <name type="scientific">Qipengyuania citrea LAMA 915</name>
    <dbReference type="NCBI Taxonomy" id="1306953"/>
    <lineage>
        <taxon>Bacteria</taxon>
        <taxon>Pseudomonadati</taxon>
        <taxon>Pseudomonadota</taxon>
        <taxon>Alphaproteobacteria</taxon>
        <taxon>Sphingomonadales</taxon>
        <taxon>Erythrobacteraceae</taxon>
        <taxon>Qipengyuania</taxon>
    </lineage>
</organism>
<dbReference type="Proteomes" id="UP000037446">
    <property type="component" value="Unassembled WGS sequence"/>
</dbReference>
<protein>
    <recommendedName>
        <fullName evidence="3">EcsC family protein</fullName>
    </recommendedName>
</protein>
<reference evidence="1" key="1">
    <citation type="submission" date="2015-02" db="EMBL/GenBank/DDBJ databases">
        <authorList>
            <person name="Chooi Y.-H."/>
        </authorList>
    </citation>
    <scope>NUCLEOTIDE SEQUENCE [LARGE SCALE GENOMIC DNA]</scope>
    <source>
        <strain evidence="1">LAMA 915</strain>
    </source>
</reference>
<dbReference type="PATRIC" id="fig|1306953.7.peg.2834"/>
<sequence>MDIIEEQRRFRDSTPSRLGRGLERLTHPFGAAIASVVPKGLVETVLKGLDRAAGAPRLVRFDHDTADLEAARQAARKVSRTARSVSATTGAAAGLGGALSMSADIPATIAIALRAIRDTGRAYGYAGDGPAEKLFRLQILELAAVDEPEARRDRIAALEAALGPAGELVHADHEHIAPIVDQAVERISRAIAFTSFRSRAGMVVPLVGSIVGGLVNSSFQEDVGKAARFAFQARRLKGDASAAA</sequence>
<dbReference type="STRING" id="1306953.J121_2743"/>
<dbReference type="PANTHER" id="PTHR41260:SF1">
    <property type="entry name" value="PROTEIN ECSC"/>
    <property type="match status" value="1"/>
</dbReference>
<name>A0A0L1KG01_9SPHN</name>
<evidence type="ECO:0008006" key="3">
    <source>
        <dbReference type="Google" id="ProtNLM"/>
    </source>
</evidence>
<dbReference type="InterPro" id="IPR024787">
    <property type="entry name" value="EcsC"/>
</dbReference>
<dbReference type="RefSeq" id="WP_050599684.1">
    <property type="nucleotide sequence ID" value="NZ_JYNE01000019.1"/>
</dbReference>
<proteinExistence type="predicted"/>
<dbReference type="EMBL" id="JYNE01000019">
    <property type="protein sequence ID" value="KNH02814.1"/>
    <property type="molecule type" value="Genomic_DNA"/>
</dbReference>
<dbReference type="AlphaFoldDB" id="A0A0L1KG01"/>